<accession>A0AAF0EWE6</accession>
<dbReference type="InterPro" id="IPR011990">
    <property type="entry name" value="TPR-like_helical_dom_sf"/>
</dbReference>
<proteinExistence type="predicted"/>
<evidence type="ECO:0000256" key="1">
    <source>
        <dbReference type="SAM" id="MobiDB-lite"/>
    </source>
</evidence>
<dbReference type="SUPFAM" id="SSF48452">
    <property type="entry name" value="TPR-like"/>
    <property type="match status" value="1"/>
</dbReference>
<dbReference type="Proteomes" id="UP001219933">
    <property type="component" value="Chromosome 5"/>
</dbReference>
<name>A0AAF0EWE6_9BASI</name>
<feature type="compositionally biased region" description="Basic residues" evidence="1">
    <location>
        <begin position="8"/>
        <end position="18"/>
    </location>
</feature>
<keyword evidence="3" id="KW-1185">Reference proteome</keyword>
<feature type="region of interest" description="Disordered" evidence="1">
    <location>
        <begin position="1"/>
        <end position="29"/>
    </location>
</feature>
<evidence type="ECO:0000313" key="3">
    <source>
        <dbReference type="Proteomes" id="UP001219933"/>
    </source>
</evidence>
<organism evidence="2 3">
    <name type="scientific">Malassezia cuniculi</name>
    <dbReference type="NCBI Taxonomy" id="948313"/>
    <lineage>
        <taxon>Eukaryota</taxon>
        <taxon>Fungi</taxon>
        <taxon>Dikarya</taxon>
        <taxon>Basidiomycota</taxon>
        <taxon>Ustilaginomycotina</taxon>
        <taxon>Malasseziomycetes</taxon>
        <taxon>Malasseziales</taxon>
        <taxon>Malasseziaceae</taxon>
        <taxon>Malassezia</taxon>
    </lineage>
</organism>
<gene>
    <name evidence="2" type="ORF">MCUN1_003278</name>
</gene>
<evidence type="ECO:0000313" key="2">
    <source>
        <dbReference type="EMBL" id="WFD36399.1"/>
    </source>
</evidence>
<reference evidence="2" key="1">
    <citation type="submission" date="2023-03" db="EMBL/GenBank/DDBJ databases">
        <title>Mating type loci evolution in Malassezia.</title>
        <authorList>
            <person name="Coelho M.A."/>
        </authorList>
    </citation>
    <scope>NUCLEOTIDE SEQUENCE</scope>
    <source>
        <strain evidence="2">CBS 11721</strain>
    </source>
</reference>
<dbReference type="EMBL" id="CP119881">
    <property type="protein sequence ID" value="WFD36399.1"/>
    <property type="molecule type" value="Genomic_DNA"/>
</dbReference>
<dbReference type="AlphaFoldDB" id="A0AAF0EWE6"/>
<sequence>MRVTSAARHVHAHRKRTSSARSKSDSLQEEIRRLTTRVTSLQDRIRSVDERIGPPASQDPALERLAADRAKRDLVPLESALVWLDLYADVKRFLDASAQLLFVYERVPQNHRRAPNIADVLSRIWATGVEFPLSRMDAVKATTRDEAFTLDDVCFGTLYYTYSLFSSILEGTNSRAVRRSCIEWLGSIAAHLSLMLHHTLVGNGQRLTTPRGATLHSDVLDMFECSSWRTAALHWRGQSIRESPQHGILYSAIASIDCEHPLNMLYWYCKSVQVARPHLGARAAAVDLAVRSSHAETPEDLFMYIQGMLLTGNYNVIEACARLARALYDGESLCDTHWMRMALCSIAAVLGYGDTQAFIGVRLLAAHLVPARERRVPDSLKDAIASLDIPPVVDSVSLPDADMAALELLLTLIDAAAAALDGESDIGVPSAAFLTVVFSFVHAVSLRNQGNMIALQSYLRSRIPWRALARVAHSLISCGGSPPKNEELPKLASEELPEDWVLHGTSWAITGPWYFGGADVGHGAVGADTVHSSLWGYIERNEADMFASRDTTNGRRSLGNQPFQAQLQDEAHLRDVRCARLFLIVALSFSQLGQNLGIYRVDTGAGTSVEVDASSAP</sequence>
<protein>
    <submittedName>
        <fullName evidence="2">Uncharacterized protein</fullName>
    </submittedName>
</protein>